<dbReference type="Pfam" id="PF19053">
    <property type="entry name" value="EccD"/>
    <property type="match status" value="1"/>
</dbReference>
<dbReference type="NCBIfam" id="TIGR03920">
    <property type="entry name" value="T7SS_EccD"/>
    <property type="match status" value="1"/>
</dbReference>
<feature type="transmembrane region" description="Helical" evidence="7">
    <location>
        <begin position="376"/>
        <end position="393"/>
    </location>
</feature>
<evidence type="ECO:0000313" key="9">
    <source>
        <dbReference type="EMBL" id="TBO56748.1"/>
    </source>
</evidence>
<evidence type="ECO:0000256" key="5">
    <source>
        <dbReference type="ARBA" id="ARBA00022989"/>
    </source>
</evidence>
<feature type="transmembrane region" description="Helical" evidence="7">
    <location>
        <begin position="267"/>
        <end position="286"/>
    </location>
</feature>
<evidence type="ECO:0000256" key="4">
    <source>
        <dbReference type="ARBA" id="ARBA00022692"/>
    </source>
</evidence>
<organism evidence="9 10">
    <name type="scientific">Streptomyces kasugaensis</name>
    <dbReference type="NCBI Taxonomy" id="1946"/>
    <lineage>
        <taxon>Bacteria</taxon>
        <taxon>Bacillati</taxon>
        <taxon>Actinomycetota</taxon>
        <taxon>Actinomycetes</taxon>
        <taxon>Kitasatosporales</taxon>
        <taxon>Streptomycetaceae</taxon>
        <taxon>Streptomyces</taxon>
    </lineage>
</organism>
<keyword evidence="4 7" id="KW-0812">Transmembrane</keyword>
<keyword evidence="5 7" id="KW-1133">Transmembrane helix</keyword>
<feature type="transmembrane region" description="Helical" evidence="7">
    <location>
        <begin position="149"/>
        <end position="169"/>
    </location>
</feature>
<evidence type="ECO:0000256" key="3">
    <source>
        <dbReference type="ARBA" id="ARBA00022475"/>
    </source>
</evidence>
<feature type="transmembrane region" description="Helical" evidence="7">
    <location>
        <begin position="440"/>
        <end position="463"/>
    </location>
</feature>
<keyword evidence="3" id="KW-1003">Cell membrane</keyword>
<name>A0A4Q9HPE5_STRKA</name>
<protein>
    <submittedName>
        <fullName evidence="9">Type VII secretion integral membrane protein EccD</fullName>
    </submittedName>
</protein>
<feature type="transmembrane region" description="Helical" evidence="7">
    <location>
        <begin position="322"/>
        <end position="341"/>
    </location>
</feature>
<feature type="transmembrane region" description="Helical" evidence="7">
    <location>
        <begin position="209"/>
        <end position="232"/>
    </location>
</feature>
<feature type="transmembrane region" description="Helical" evidence="7">
    <location>
        <begin position="176"/>
        <end position="197"/>
    </location>
</feature>
<comment type="subcellular location">
    <subcellularLocation>
        <location evidence="1">Cell membrane</location>
        <topology evidence="1">Multi-pass membrane protein</topology>
    </subcellularLocation>
</comment>
<feature type="transmembrane region" description="Helical" evidence="7">
    <location>
        <begin position="239"/>
        <end position="261"/>
    </location>
</feature>
<evidence type="ECO:0000256" key="1">
    <source>
        <dbReference type="ARBA" id="ARBA00004651"/>
    </source>
</evidence>
<dbReference type="PIRSF" id="PIRSF017804">
    <property type="entry name" value="Secretion_EccD1"/>
    <property type="match status" value="1"/>
</dbReference>
<proteinExistence type="inferred from homology"/>
<sequence>MSNTITAELSRLVVKAPERTFEIAVPADVPLAELMPSLVHYAAPEGADLDESGLEHGGWVVQRLGADALDEDATPAELGLRDGETLYLRPRREQLPPVHFDDLVDGVAVGMRERADLWRPELTRRLLLGVAAVVLAAGFAALASAHAPLLQTAAAAGTAVLLLLGAAAASRAVGDSAAGTVLGVAVVPYLALAGWLLPTGPEGPELIGARLLAASAAAAGGAVLAVATVAAAAPLFCGLLLVSLLGALTGVLGLTAGLTLAAAAGPVAVLAVLLGAFVPMLSFRLAGLRLPPLPTNAEQLQEGIEPLSSRDVLDRTAIADRYMTGLYAGTGAVCAASLTALSTGGGWPPFALGGVLSLLLVLHGRAMNGAWQRLSAVLPGVYGGVLLMLAGIWEGGTAARCTVLAVSLVAGAALVGAAWSIPGRRLIPYWGRAADLLHSLAAAALIPLVLVDLGVLSALRGLWS</sequence>
<keyword evidence="10" id="KW-1185">Reference proteome</keyword>
<dbReference type="InterPro" id="IPR006707">
    <property type="entry name" value="T7SS_EccD"/>
</dbReference>
<feature type="transmembrane region" description="Helical" evidence="7">
    <location>
        <begin position="126"/>
        <end position="143"/>
    </location>
</feature>
<dbReference type="InterPro" id="IPR044049">
    <property type="entry name" value="EccD_transm"/>
</dbReference>
<keyword evidence="6 7" id="KW-0472">Membrane</keyword>
<dbReference type="EMBL" id="SIXH01000299">
    <property type="protein sequence ID" value="TBO56748.1"/>
    <property type="molecule type" value="Genomic_DNA"/>
</dbReference>
<evidence type="ECO:0000259" key="8">
    <source>
        <dbReference type="Pfam" id="PF19053"/>
    </source>
</evidence>
<dbReference type="GO" id="GO:0005886">
    <property type="term" value="C:plasma membrane"/>
    <property type="evidence" value="ECO:0007669"/>
    <property type="project" value="UniProtKB-SubCell"/>
</dbReference>
<evidence type="ECO:0000256" key="2">
    <source>
        <dbReference type="ARBA" id="ARBA00006162"/>
    </source>
</evidence>
<dbReference type="Pfam" id="PF08817">
    <property type="entry name" value="YukD"/>
    <property type="match status" value="1"/>
</dbReference>
<dbReference type="AlphaFoldDB" id="A0A4Q9HPE5"/>
<gene>
    <name evidence="9" type="primary">eccD</name>
    <name evidence="9" type="ORF">EYS09_26310</name>
</gene>
<dbReference type="Proteomes" id="UP000292452">
    <property type="component" value="Unassembled WGS sequence"/>
</dbReference>
<dbReference type="InterPro" id="IPR024962">
    <property type="entry name" value="YukD-like"/>
</dbReference>
<comment type="caution">
    <text evidence="9">The sequence shown here is derived from an EMBL/GenBank/DDBJ whole genome shotgun (WGS) entry which is preliminary data.</text>
</comment>
<feature type="domain" description="EccD-like transmembrane" evidence="8">
    <location>
        <begin position="123"/>
        <end position="462"/>
    </location>
</feature>
<evidence type="ECO:0000256" key="7">
    <source>
        <dbReference type="SAM" id="Phobius"/>
    </source>
</evidence>
<accession>A0A4Q9HPE5</accession>
<evidence type="ECO:0000313" key="10">
    <source>
        <dbReference type="Proteomes" id="UP000292452"/>
    </source>
</evidence>
<feature type="transmembrane region" description="Helical" evidence="7">
    <location>
        <begin position="399"/>
        <end position="419"/>
    </location>
</feature>
<reference evidence="9 10" key="1">
    <citation type="submission" date="2019-02" db="EMBL/GenBank/DDBJ databases">
        <title>Draft Genome Sequence of Streptomyces sp. AM-2504, identified by 16S rRNA comparative analysis as a Streptomyces Kasugaensis strain.</title>
        <authorList>
            <person name="Napolioni V."/>
            <person name="Giuliodori A.M."/>
            <person name="Spurio R."/>
            <person name="Fabbretti A."/>
        </authorList>
    </citation>
    <scope>NUCLEOTIDE SEQUENCE [LARGE SCALE GENOMIC DNA]</scope>
    <source>
        <strain evidence="9 10">AM-2504</strain>
    </source>
</reference>
<evidence type="ECO:0000256" key="6">
    <source>
        <dbReference type="ARBA" id="ARBA00023136"/>
    </source>
</evidence>
<dbReference type="Gene3D" id="3.10.20.90">
    <property type="entry name" value="Phosphatidylinositol 3-kinase Catalytic Subunit, Chain A, domain 1"/>
    <property type="match status" value="1"/>
</dbReference>
<dbReference type="RefSeq" id="WP_131125108.1">
    <property type="nucleotide sequence ID" value="NZ_SIXH01000299.1"/>
</dbReference>
<comment type="similarity">
    <text evidence="2">Belongs to the EccD/Snm4 family.</text>
</comment>